<proteinExistence type="predicted"/>
<dbReference type="EMBL" id="CP036261">
    <property type="protein sequence ID" value="QDS89961.1"/>
    <property type="molecule type" value="Genomic_DNA"/>
</dbReference>
<sequence>MAANKSQFDSQMNDPHNRRRFLSGAGLGLGSIALSSMLADEQRANAAGLHLPDDRPHFAPKAKNVIWLFMRGGVSHMESFDPKPMLNKFAGKSIDETPYANVSDPELLKRVRVVVVNDANGQQRKQLYPLQVGYKAYGQSGIEVSDWFPHIGSCIDDIAVVRSMWTTDDNHGAQVQFHSGRHMLDPRVPTIGAWINYGLGTLNQNLPQFISMGPRFFDRRDGHYLGPAYDAVELKVDPSNPLDYASPQRAVTPTEQQMGFDLVSQLNRLSDSRYPRDGAMEARTKSYELAFRMQTAVPDVIRFDHETQATKNLYGLDQPETRAFGEQLLAARRFSEQGVRFIQIMHGGGAAGAWDQHSNLKAKHSQLSMQVDRPIAGLLKDLKQRGMLDETLVVFATEFGRTPGSQGSDGRDHHPYGFSVWLAGGGIKGGVAHGATDEIGFHATENPHYVTDIHATIMHQLGLDSHRMEVAGHKRLEQDFGHVIHDILA</sequence>
<reference evidence="2 3" key="1">
    <citation type="submission" date="2019-02" db="EMBL/GenBank/DDBJ databases">
        <title>Deep-cultivation of Planctomycetes and their phenomic and genomic characterization uncovers novel biology.</title>
        <authorList>
            <person name="Wiegand S."/>
            <person name="Jogler M."/>
            <person name="Boedeker C."/>
            <person name="Pinto D."/>
            <person name="Vollmers J."/>
            <person name="Rivas-Marin E."/>
            <person name="Kohn T."/>
            <person name="Peeters S.H."/>
            <person name="Heuer A."/>
            <person name="Rast P."/>
            <person name="Oberbeckmann S."/>
            <person name="Bunk B."/>
            <person name="Jeske O."/>
            <person name="Meyerdierks A."/>
            <person name="Storesund J.E."/>
            <person name="Kallscheuer N."/>
            <person name="Luecker S."/>
            <person name="Lage O.M."/>
            <person name="Pohl T."/>
            <person name="Merkel B.J."/>
            <person name="Hornburger P."/>
            <person name="Mueller R.-W."/>
            <person name="Bruemmer F."/>
            <person name="Labrenz M."/>
            <person name="Spormann A.M."/>
            <person name="Op den Camp H."/>
            <person name="Overmann J."/>
            <person name="Amann R."/>
            <person name="Jetten M.S.M."/>
            <person name="Mascher T."/>
            <person name="Medema M.H."/>
            <person name="Devos D.P."/>
            <person name="Kaster A.-K."/>
            <person name="Ovreas L."/>
            <person name="Rohde M."/>
            <person name="Galperin M.Y."/>
            <person name="Jogler C."/>
        </authorList>
    </citation>
    <scope>NUCLEOTIDE SEQUENCE [LARGE SCALE GENOMIC DNA]</scope>
    <source>
        <strain evidence="2 3">EC9</strain>
    </source>
</reference>
<dbReference type="SUPFAM" id="SSF53649">
    <property type="entry name" value="Alkaline phosphatase-like"/>
    <property type="match status" value="1"/>
</dbReference>
<dbReference type="PANTHER" id="PTHR43737">
    <property type="entry name" value="BLL7424 PROTEIN"/>
    <property type="match status" value="1"/>
</dbReference>
<accession>A0A517M508</accession>
<keyword evidence="3" id="KW-1185">Reference proteome</keyword>
<evidence type="ECO:0000313" key="3">
    <source>
        <dbReference type="Proteomes" id="UP000319557"/>
    </source>
</evidence>
<dbReference type="Gene3D" id="3.40.720.10">
    <property type="entry name" value="Alkaline Phosphatase, subunit A"/>
    <property type="match status" value="1"/>
</dbReference>
<evidence type="ECO:0000256" key="1">
    <source>
        <dbReference type="SAM" id="Phobius"/>
    </source>
</evidence>
<dbReference type="KEGG" id="ruv:EC9_41630"/>
<keyword evidence="1" id="KW-1133">Transmembrane helix</keyword>
<dbReference type="AlphaFoldDB" id="A0A517M508"/>
<keyword evidence="1" id="KW-0472">Membrane</keyword>
<evidence type="ECO:0008006" key="4">
    <source>
        <dbReference type="Google" id="ProtNLM"/>
    </source>
</evidence>
<dbReference type="Pfam" id="PF07394">
    <property type="entry name" value="DUF1501"/>
    <property type="match status" value="1"/>
</dbReference>
<dbReference type="InterPro" id="IPR006311">
    <property type="entry name" value="TAT_signal"/>
</dbReference>
<gene>
    <name evidence="2" type="ORF">EC9_41630</name>
</gene>
<dbReference type="Proteomes" id="UP000319557">
    <property type="component" value="Chromosome"/>
</dbReference>
<feature type="transmembrane region" description="Helical" evidence="1">
    <location>
        <begin position="21"/>
        <end position="39"/>
    </location>
</feature>
<dbReference type="PROSITE" id="PS51318">
    <property type="entry name" value="TAT"/>
    <property type="match status" value="1"/>
</dbReference>
<name>A0A517M508_9BACT</name>
<protein>
    <recommendedName>
        <fullName evidence="4">Sulfatase</fullName>
    </recommendedName>
</protein>
<dbReference type="PANTHER" id="PTHR43737:SF1">
    <property type="entry name" value="DUF1501 DOMAIN-CONTAINING PROTEIN"/>
    <property type="match status" value="1"/>
</dbReference>
<organism evidence="2 3">
    <name type="scientific">Rosistilla ulvae</name>
    <dbReference type="NCBI Taxonomy" id="1930277"/>
    <lineage>
        <taxon>Bacteria</taxon>
        <taxon>Pseudomonadati</taxon>
        <taxon>Planctomycetota</taxon>
        <taxon>Planctomycetia</taxon>
        <taxon>Pirellulales</taxon>
        <taxon>Pirellulaceae</taxon>
        <taxon>Rosistilla</taxon>
    </lineage>
</organism>
<evidence type="ECO:0000313" key="2">
    <source>
        <dbReference type="EMBL" id="QDS89961.1"/>
    </source>
</evidence>
<dbReference type="InterPro" id="IPR010869">
    <property type="entry name" value="DUF1501"/>
</dbReference>
<dbReference type="InterPro" id="IPR017850">
    <property type="entry name" value="Alkaline_phosphatase_core_sf"/>
</dbReference>
<keyword evidence="1" id="KW-0812">Transmembrane</keyword>
<dbReference type="RefSeq" id="WP_246105783.1">
    <property type="nucleotide sequence ID" value="NZ_CP036261.1"/>
</dbReference>